<evidence type="ECO:0000256" key="5">
    <source>
        <dbReference type="ARBA" id="ARBA00023163"/>
    </source>
</evidence>
<dbReference type="GO" id="GO:0006950">
    <property type="term" value="P:response to stress"/>
    <property type="evidence" value="ECO:0007669"/>
    <property type="project" value="TreeGrafter"/>
</dbReference>
<dbReference type="Gene3D" id="1.10.10.10">
    <property type="entry name" value="Winged helix-like DNA-binding domain superfamily/Winged helix DNA-binding domain"/>
    <property type="match status" value="1"/>
</dbReference>
<sequence length="150" mass="16840">MDNTGDTVDPDDALKLENQLCFPLYAAARSVVSAYTPLLKPLGLTYTQYIVMMALWERDDVTVGELGKRLRLDNGTLTPLLKKMEKAGLVERNRSAEDERRVKITLTDKGRDMKNGAGRVPAEMRQCMPADFTPEDARTLYALLYKLLGD</sequence>
<dbReference type="GO" id="GO:0005737">
    <property type="term" value="C:cytoplasm"/>
    <property type="evidence" value="ECO:0007669"/>
    <property type="project" value="UniProtKB-SubCell"/>
</dbReference>
<dbReference type="InterPro" id="IPR000835">
    <property type="entry name" value="HTH_MarR-typ"/>
</dbReference>
<dbReference type="GO" id="GO:0003677">
    <property type="term" value="F:DNA binding"/>
    <property type="evidence" value="ECO:0007669"/>
    <property type="project" value="UniProtKB-KW"/>
</dbReference>
<dbReference type="PRINTS" id="PR00598">
    <property type="entry name" value="HTHMARR"/>
</dbReference>
<reference evidence="7 8" key="1">
    <citation type="submission" date="2019-08" db="EMBL/GenBank/DDBJ databases">
        <title>In-depth cultivation of the pig gut microbiome towards novel bacterial diversity and tailored functional studies.</title>
        <authorList>
            <person name="Wylensek D."/>
            <person name="Hitch T.C.A."/>
            <person name="Clavel T."/>
        </authorList>
    </citation>
    <scope>NUCLEOTIDE SEQUENCE [LARGE SCALE GENOMIC DNA]</scope>
    <source>
        <strain evidence="7 8">WCA-MUC-591-APC-3H</strain>
    </source>
</reference>
<dbReference type="InterPro" id="IPR055166">
    <property type="entry name" value="Transc_reg_Sar_Rot_HTH"/>
</dbReference>
<dbReference type="Proteomes" id="UP000474676">
    <property type="component" value="Unassembled WGS sequence"/>
</dbReference>
<dbReference type="AlphaFoldDB" id="A0A6L5Y7A0"/>
<name>A0A6L5Y7A0_9FIRM</name>
<dbReference type="PANTHER" id="PTHR33164">
    <property type="entry name" value="TRANSCRIPTIONAL REGULATOR, MARR FAMILY"/>
    <property type="match status" value="1"/>
</dbReference>
<dbReference type="EMBL" id="VUMZ01000008">
    <property type="protein sequence ID" value="MST52368.1"/>
    <property type="molecule type" value="Genomic_DNA"/>
</dbReference>
<keyword evidence="2" id="KW-0963">Cytoplasm</keyword>
<dbReference type="Pfam" id="PF22381">
    <property type="entry name" value="Staph_reg_Sar_Rot"/>
    <property type="match status" value="1"/>
</dbReference>
<evidence type="ECO:0000256" key="4">
    <source>
        <dbReference type="ARBA" id="ARBA00023125"/>
    </source>
</evidence>
<dbReference type="CDD" id="cd00090">
    <property type="entry name" value="HTH_ARSR"/>
    <property type="match status" value="1"/>
</dbReference>
<dbReference type="PANTHER" id="PTHR33164:SF5">
    <property type="entry name" value="ORGANIC HYDROPEROXIDE RESISTANCE TRANSCRIPTIONAL REGULATOR"/>
    <property type="match status" value="1"/>
</dbReference>
<keyword evidence="4" id="KW-0238">DNA-binding</keyword>
<keyword evidence="3" id="KW-0805">Transcription regulation</keyword>
<gene>
    <name evidence="7" type="ORF">FYJ64_08610</name>
</gene>
<evidence type="ECO:0000313" key="8">
    <source>
        <dbReference type="Proteomes" id="UP000474676"/>
    </source>
</evidence>
<dbReference type="GO" id="GO:0003700">
    <property type="term" value="F:DNA-binding transcription factor activity"/>
    <property type="evidence" value="ECO:0007669"/>
    <property type="project" value="InterPro"/>
</dbReference>
<feature type="domain" description="HTH marR-type" evidence="6">
    <location>
        <begin position="17"/>
        <end position="149"/>
    </location>
</feature>
<evidence type="ECO:0000259" key="6">
    <source>
        <dbReference type="PROSITE" id="PS50995"/>
    </source>
</evidence>
<comment type="subcellular location">
    <subcellularLocation>
        <location evidence="1">Cytoplasm</location>
    </subcellularLocation>
</comment>
<accession>A0A6L5Y7A0</accession>
<organism evidence="7 8">
    <name type="scientific">Hornefia butyriciproducens</name>
    <dbReference type="NCBI Taxonomy" id="2652293"/>
    <lineage>
        <taxon>Bacteria</taxon>
        <taxon>Bacillati</taxon>
        <taxon>Bacillota</taxon>
        <taxon>Clostridia</taxon>
        <taxon>Peptostreptococcales</taxon>
        <taxon>Anaerovoracaceae</taxon>
        <taxon>Hornefia</taxon>
    </lineage>
</organism>
<protein>
    <submittedName>
        <fullName evidence="7">MarR family transcriptional regulator</fullName>
    </submittedName>
</protein>
<evidence type="ECO:0000313" key="7">
    <source>
        <dbReference type="EMBL" id="MST52368.1"/>
    </source>
</evidence>
<dbReference type="SUPFAM" id="SSF46785">
    <property type="entry name" value="Winged helix' DNA-binding domain"/>
    <property type="match status" value="1"/>
</dbReference>
<dbReference type="InterPro" id="IPR039422">
    <property type="entry name" value="MarR/SlyA-like"/>
</dbReference>
<keyword evidence="5" id="KW-0804">Transcription</keyword>
<dbReference type="InterPro" id="IPR036390">
    <property type="entry name" value="WH_DNA-bd_sf"/>
</dbReference>
<proteinExistence type="predicted"/>
<keyword evidence="8" id="KW-1185">Reference proteome</keyword>
<dbReference type="InterPro" id="IPR036388">
    <property type="entry name" value="WH-like_DNA-bd_sf"/>
</dbReference>
<dbReference type="SMART" id="SM00347">
    <property type="entry name" value="HTH_MARR"/>
    <property type="match status" value="1"/>
</dbReference>
<evidence type="ECO:0000256" key="3">
    <source>
        <dbReference type="ARBA" id="ARBA00023015"/>
    </source>
</evidence>
<evidence type="ECO:0000256" key="1">
    <source>
        <dbReference type="ARBA" id="ARBA00004496"/>
    </source>
</evidence>
<evidence type="ECO:0000256" key="2">
    <source>
        <dbReference type="ARBA" id="ARBA00022490"/>
    </source>
</evidence>
<comment type="caution">
    <text evidence="7">The sequence shown here is derived from an EMBL/GenBank/DDBJ whole genome shotgun (WGS) entry which is preliminary data.</text>
</comment>
<dbReference type="FunFam" id="1.10.10.10:FF:000163">
    <property type="entry name" value="MarR family transcriptional regulator"/>
    <property type="match status" value="1"/>
</dbReference>
<dbReference type="InterPro" id="IPR011991">
    <property type="entry name" value="ArsR-like_HTH"/>
</dbReference>
<dbReference type="PROSITE" id="PS50995">
    <property type="entry name" value="HTH_MARR_2"/>
    <property type="match status" value="1"/>
</dbReference>